<proteinExistence type="predicted"/>
<gene>
    <name evidence="1" type="ORF">PR048_005977</name>
</gene>
<protein>
    <submittedName>
        <fullName evidence="1">Uncharacterized protein</fullName>
    </submittedName>
</protein>
<accession>A0ABQ9I9S3</accession>
<evidence type="ECO:0000313" key="2">
    <source>
        <dbReference type="Proteomes" id="UP001159363"/>
    </source>
</evidence>
<dbReference type="EMBL" id="JARBHB010000002">
    <property type="protein sequence ID" value="KAJ8893386.1"/>
    <property type="molecule type" value="Genomic_DNA"/>
</dbReference>
<organism evidence="1 2">
    <name type="scientific">Dryococelus australis</name>
    <dbReference type="NCBI Taxonomy" id="614101"/>
    <lineage>
        <taxon>Eukaryota</taxon>
        <taxon>Metazoa</taxon>
        <taxon>Ecdysozoa</taxon>
        <taxon>Arthropoda</taxon>
        <taxon>Hexapoda</taxon>
        <taxon>Insecta</taxon>
        <taxon>Pterygota</taxon>
        <taxon>Neoptera</taxon>
        <taxon>Polyneoptera</taxon>
        <taxon>Phasmatodea</taxon>
        <taxon>Verophasmatodea</taxon>
        <taxon>Anareolatae</taxon>
        <taxon>Phasmatidae</taxon>
        <taxon>Eurycanthinae</taxon>
        <taxon>Dryococelus</taxon>
    </lineage>
</organism>
<reference evidence="1 2" key="1">
    <citation type="submission" date="2023-02" db="EMBL/GenBank/DDBJ databases">
        <title>LHISI_Scaffold_Assembly.</title>
        <authorList>
            <person name="Stuart O.P."/>
            <person name="Cleave R."/>
            <person name="Magrath M.J.L."/>
            <person name="Mikheyev A.S."/>
        </authorList>
    </citation>
    <scope>NUCLEOTIDE SEQUENCE [LARGE SCALE GENOMIC DNA]</scope>
    <source>
        <strain evidence="1">Daus_M_001</strain>
        <tissue evidence="1">Leg muscle</tissue>
    </source>
</reference>
<keyword evidence="2" id="KW-1185">Reference proteome</keyword>
<dbReference type="Proteomes" id="UP001159363">
    <property type="component" value="Chromosome 2"/>
</dbReference>
<evidence type="ECO:0000313" key="1">
    <source>
        <dbReference type="EMBL" id="KAJ8893386.1"/>
    </source>
</evidence>
<name>A0ABQ9I9S3_9NEOP</name>
<comment type="caution">
    <text evidence="1">The sequence shown here is derived from an EMBL/GenBank/DDBJ whole genome shotgun (WGS) entry which is preliminary data.</text>
</comment>
<sequence>MPQTDQILGLNERTLATLVLLDVHMHLIGERQLGFCSVVTFKCKMCNVIRTIHIDPHHVLWEL</sequence>